<gene>
    <name evidence="2" type="primary">kaiB</name>
    <name evidence="2" type="ORF">SDC9_96698</name>
</gene>
<sequence length="105" mass="11955">MDELANVDYDYDQAATDPVNKYVLQLYIAGSTPRSQRAVINVQKICRESLTNFYELQVIDIFQQPFLAKAEQIFAVPTLIKKLPIPKRLFIGDMSDTETILASLE</sequence>
<dbReference type="CDD" id="cd02978">
    <property type="entry name" value="KaiB_like"/>
    <property type="match status" value="1"/>
</dbReference>
<evidence type="ECO:0000313" key="2">
    <source>
        <dbReference type="EMBL" id="MPM49964.1"/>
    </source>
</evidence>
<dbReference type="InterPro" id="IPR036249">
    <property type="entry name" value="Thioredoxin-like_sf"/>
</dbReference>
<accession>A0A645AJX3</accession>
<dbReference type="AlphaFoldDB" id="A0A645AJX3"/>
<protein>
    <submittedName>
        <fullName evidence="2">Circadian clock protein KaiB</fullName>
    </submittedName>
</protein>
<dbReference type="InterPro" id="IPR011649">
    <property type="entry name" value="KaiB_domain"/>
</dbReference>
<comment type="caution">
    <text evidence="2">The sequence shown here is derived from an EMBL/GenBank/DDBJ whole genome shotgun (WGS) entry which is preliminary data.</text>
</comment>
<dbReference type="PANTHER" id="PTHR41709">
    <property type="entry name" value="KAIB-LIKE PROTEIN 1"/>
    <property type="match status" value="1"/>
</dbReference>
<feature type="domain" description="KaiB" evidence="1">
    <location>
        <begin position="25"/>
        <end position="105"/>
    </location>
</feature>
<reference evidence="2" key="1">
    <citation type="submission" date="2019-08" db="EMBL/GenBank/DDBJ databases">
        <authorList>
            <person name="Kucharzyk K."/>
            <person name="Murdoch R.W."/>
            <person name="Higgins S."/>
            <person name="Loffler F."/>
        </authorList>
    </citation>
    <scope>NUCLEOTIDE SEQUENCE</scope>
</reference>
<name>A0A645AJX3_9ZZZZ</name>
<organism evidence="2">
    <name type="scientific">bioreactor metagenome</name>
    <dbReference type="NCBI Taxonomy" id="1076179"/>
    <lineage>
        <taxon>unclassified sequences</taxon>
        <taxon>metagenomes</taxon>
        <taxon>ecological metagenomes</taxon>
    </lineage>
</organism>
<dbReference type="Gene3D" id="3.40.30.10">
    <property type="entry name" value="Glutaredoxin"/>
    <property type="match status" value="1"/>
</dbReference>
<dbReference type="PANTHER" id="PTHR41709:SF2">
    <property type="entry name" value="CIRCADIAN CLOCK PROTEIN KAIB2"/>
    <property type="match status" value="1"/>
</dbReference>
<dbReference type="EMBL" id="VSSQ01012749">
    <property type="protein sequence ID" value="MPM49964.1"/>
    <property type="molecule type" value="Genomic_DNA"/>
</dbReference>
<proteinExistence type="predicted"/>
<dbReference type="SUPFAM" id="SSF52833">
    <property type="entry name" value="Thioredoxin-like"/>
    <property type="match status" value="1"/>
</dbReference>
<evidence type="ECO:0000259" key="1">
    <source>
        <dbReference type="SMART" id="SM01248"/>
    </source>
</evidence>
<dbReference type="InterPro" id="IPR039022">
    <property type="entry name" value="KaiB-like"/>
</dbReference>
<dbReference type="Pfam" id="PF07689">
    <property type="entry name" value="KaiB"/>
    <property type="match status" value="1"/>
</dbReference>
<dbReference type="SMART" id="SM01248">
    <property type="entry name" value="KaiB"/>
    <property type="match status" value="1"/>
</dbReference>
<dbReference type="GO" id="GO:0048511">
    <property type="term" value="P:rhythmic process"/>
    <property type="evidence" value="ECO:0007669"/>
    <property type="project" value="InterPro"/>
</dbReference>